<evidence type="ECO:0000259" key="3">
    <source>
        <dbReference type="PROSITE" id="PS51228"/>
    </source>
</evidence>
<dbReference type="STRING" id="796604.A0A2X0NHV1"/>
<dbReference type="SUPFAM" id="SSF47027">
    <property type="entry name" value="Acyl-CoA binding protein"/>
    <property type="match status" value="1"/>
</dbReference>
<gene>
    <name evidence="5" type="primary">BQ5605_C044g12178</name>
    <name evidence="4" type="synonym">BQ5605_C033g11131</name>
    <name evidence="4" type="ORF">BQ5605_C033G11131</name>
    <name evidence="5" type="ORF">BQ5605_C044G12178</name>
</gene>
<dbReference type="EMBL" id="FQNC01000114">
    <property type="protein sequence ID" value="SGZ31449.1"/>
    <property type="molecule type" value="Genomic_DNA"/>
</dbReference>
<evidence type="ECO:0000256" key="1">
    <source>
        <dbReference type="ARBA" id="ARBA00005567"/>
    </source>
</evidence>
<comment type="similarity">
    <text evidence="1">Belongs to the ACBP family.</text>
</comment>
<dbReference type="PANTHER" id="PTHR23310:SF62">
    <property type="entry name" value="ACYL-COA BINDING PROTEIN 1, ISOFORM A"/>
    <property type="match status" value="1"/>
</dbReference>
<reference evidence="5 6" key="1">
    <citation type="submission" date="2016-11" db="EMBL/GenBank/DDBJ databases">
        <authorList>
            <person name="Jaros S."/>
            <person name="Januszkiewicz K."/>
            <person name="Wedrychowicz H."/>
        </authorList>
    </citation>
    <scope>NUCLEOTIDE SEQUENCE [LARGE SCALE GENOMIC DNA]</scope>
</reference>
<evidence type="ECO:0000256" key="2">
    <source>
        <dbReference type="ARBA" id="ARBA00023121"/>
    </source>
</evidence>
<evidence type="ECO:0000313" key="5">
    <source>
        <dbReference type="EMBL" id="SGZ31449.1"/>
    </source>
</evidence>
<dbReference type="InterPro" id="IPR035984">
    <property type="entry name" value="Acyl-CoA-binding_sf"/>
</dbReference>
<evidence type="ECO:0000313" key="6">
    <source>
        <dbReference type="Proteomes" id="UP000249464"/>
    </source>
</evidence>
<dbReference type="InterPro" id="IPR000582">
    <property type="entry name" value="Acyl-CoA-binding_protein"/>
</dbReference>
<dbReference type="Proteomes" id="UP000249464">
    <property type="component" value="Unassembled WGS sequence"/>
</dbReference>
<dbReference type="Pfam" id="PF00887">
    <property type="entry name" value="ACBP"/>
    <property type="match status" value="1"/>
</dbReference>
<dbReference type="Gene3D" id="1.20.80.10">
    <property type="match status" value="1"/>
</dbReference>
<proteinExistence type="inferred from homology"/>
<dbReference type="PANTHER" id="PTHR23310">
    <property type="entry name" value="ACYL-COA-BINDING PROTEIN, ACBP"/>
    <property type="match status" value="1"/>
</dbReference>
<dbReference type="AlphaFoldDB" id="A0A2X0NHV1"/>
<dbReference type="GO" id="GO:0000062">
    <property type="term" value="F:fatty-acyl-CoA binding"/>
    <property type="evidence" value="ECO:0007669"/>
    <property type="project" value="InterPro"/>
</dbReference>
<protein>
    <submittedName>
        <fullName evidence="4">BQ5605_C033g11131 protein</fullName>
    </submittedName>
    <submittedName>
        <fullName evidence="5">BQ5605_C044g12178 protein</fullName>
    </submittedName>
</protein>
<dbReference type="GO" id="GO:0006631">
    <property type="term" value="P:fatty acid metabolic process"/>
    <property type="evidence" value="ECO:0007669"/>
    <property type="project" value="TreeGrafter"/>
</dbReference>
<dbReference type="InterPro" id="IPR014352">
    <property type="entry name" value="FERM/acyl-CoA-bd_prot_sf"/>
</dbReference>
<sequence>MRYTSAQFDKAVATVGQLPKDGPVKPSQPDQLVGLTLRRTLVWMDSGMPRACALVLVPNGCLPSAGDVLSSDKARVRTRLARNRIMKLDSTDFIGPLRWSGSLDTNVIAGSNSSYQFYGLYKQATVGDVNTSRPGMMDFVGKAKWDAWKNNEGLSSDDAKSKYVEAFLDILAKNDNEEGAKYKAEVSSSEKGSILRKAGVVNALDPMRYCDATMSCCTDYCRAGDRAHHRELTVTPQIEFA</sequence>
<dbReference type="EMBL" id="FQNC01000066">
    <property type="protein sequence ID" value="SGZ01176.1"/>
    <property type="molecule type" value="Genomic_DNA"/>
</dbReference>
<accession>A0A2X0NHV1</accession>
<keyword evidence="6" id="KW-1185">Reference proteome</keyword>
<keyword evidence="2" id="KW-0446">Lipid-binding</keyword>
<name>A0A2X0NHV1_9BASI</name>
<feature type="domain" description="ACB" evidence="3">
    <location>
        <begin position="4"/>
        <end position="176"/>
    </location>
</feature>
<dbReference type="PROSITE" id="PS51228">
    <property type="entry name" value="ACB_2"/>
    <property type="match status" value="1"/>
</dbReference>
<organism evidence="5 6">
    <name type="scientific">Microbotryum silenes-dioicae</name>
    <dbReference type="NCBI Taxonomy" id="796604"/>
    <lineage>
        <taxon>Eukaryota</taxon>
        <taxon>Fungi</taxon>
        <taxon>Dikarya</taxon>
        <taxon>Basidiomycota</taxon>
        <taxon>Pucciniomycotina</taxon>
        <taxon>Microbotryomycetes</taxon>
        <taxon>Microbotryales</taxon>
        <taxon>Microbotryaceae</taxon>
        <taxon>Microbotryum</taxon>
    </lineage>
</organism>
<evidence type="ECO:0000313" key="4">
    <source>
        <dbReference type="EMBL" id="SGZ01176.1"/>
    </source>
</evidence>